<proteinExistence type="predicted"/>
<reference evidence="2" key="2">
    <citation type="journal article" date="2017" name="Sci. Rep.">
        <title>Characterization of a new member of Iridoviridae, Shrimp hemocyte iridescent virus (SHIV), found in white leg shrimp (Litopenaeus vannamei).</title>
        <authorList>
            <person name="Qiu L."/>
            <person name="Chen M.M."/>
            <person name="Wan X.Y."/>
            <person name="Li C."/>
            <person name="Zhang Q.L."/>
            <person name="Wang R.Y."/>
            <person name="Cheng D.Y."/>
            <person name="Dong X."/>
            <person name="Yang B."/>
            <person name="Wang X.H."/>
            <person name="Xiang J.H."/>
            <person name="Huang J."/>
        </authorList>
    </citation>
    <scope>NUCLEOTIDE SEQUENCE [LARGE SCALE GENOMIC DNA]</scope>
    <source>
        <strain evidence="2">20141215</strain>
    </source>
</reference>
<organism evidence="2">
    <name type="scientific">Shrimp hemocyte iridescent virus</name>
    <dbReference type="NCBI Taxonomy" id="2039780"/>
    <lineage>
        <taxon>Viruses</taxon>
        <taxon>Varidnaviria</taxon>
        <taxon>Bamfordvirae</taxon>
        <taxon>Nucleocytoviricota</taxon>
        <taxon>Megaviricetes</taxon>
        <taxon>Pimascovirales</taxon>
        <taxon>Pimascovirales incertae sedis</taxon>
        <taxon>Iridoviridae</taxon>
        <taxon>Betairidovirinae</taxon>
        <taxon>Decapodiridovirus</taxon>
        <taxon>Decapodiridovirus litopenaeus1</taxon>
        <taxon>Decapod iridescent virus 1</taxon>
    </lineage>
</organism>
<keyword evidence="3" id="KW-1185">Reference proteome</keyword>
<name>A0A291B111_9VIRU</name>
<dbReference type="KEGG" id="vg:65099940"/>
<evidence type="ECO:0000313" key="2">
    <source>
        <dbReference type="EMBL" id="ATE87177.1"/>
    </source>
</evidence>
<accession>A0A291B111</accession>
<dbReference type="RefSeq" id="YP_010084920.1">
    <property type="nucleotide sequence ID" value="NC_055165.1"/>
</dbReference>
<sequence length="225" mass="26063">MVSNEKIAFNVNWNYRNVFDKVQGKMSLIKNFLNMTNPEPVPYPWDDFSFTAKYYTDCAVFPNYRGNKEYQDLVENLKGLVNSYFQKIPVFRKMHKIVLSQLDDIRKRMNQVCDFSEPKPVNTTNLLNETDSLNNTETTNSTETVNNTETTTTTQKPLVIDSRQPMFTGVFFGSGKPGGNETVTQYLDRLSPRERRRYERKLSRRRNRSGSALGGIVKMALNQNQ</sequence>
<dbReference type="Proteomes" id="UP000297192">
    <property type="component" value="Segment"/>
</dbReference>
<dbReference type="GeneID" id="65099940"/>
<gene>
    <name evidence="2" type="primary">168L</name>
</gene>
<evidence type="ECO:0000256" key="1">
    <source>
        <dbReference type="SAM" id="MobiDB-lite"/>
    </source>
</evidence>
<feature type="region of interest" description="Disordered" evidence="1">
    <location>
        <begin position="123"/>
        <end position="144"/>
    </location>
</feature>
<protein>
    <submittedName>
        <fullName evidence="2">Uncharacterized protein</fullName>
    </submittedName>
</protein>
<dbReference type="EMBL" id="MF599468">
    <property type="protein sequence ID" value="ATE87177.1"/>
    <property type="molecule type" value="Genomic_DNA"/>
</dbReference>
<evidence type="ECO:0000313" key="3">
    <source>
        <dbReference type="Proteomes" id="UP000297192"/>
    </source>
</evidence>
<reference evidence="2" key="1">
    <citation type="journal article" date="2017" name="Arch. Virol.">
        <title>Complete genome sequence of shrimp hemocyte iridescent virus (SHIV) isolated from white leg shrimp, Litopenaeus vannamei.</title>
        <authorList>
            <person name="Qiu L."/>
            <person name="Chen M.M."/>
            <person name="Wang R.Y."/>
            <person name="Wan X.Y."/>
            <person name="Li C."/>
            <person name="Zhang Q.L."/>
            <person name="Dong X."/>
            <person name="Yang B."/>
            <person name="Xiang J.H."/>
            <person name="Huang J."/>
        </authorList>
    </citation>
    <scope>NUCLEOTIDE SEQUENCE [LARGE SCALE GENOMIC DNA]</scope>
    <source>
        <strain evidence="2">20141215</strain>
    </source>
</reference>